<reference evidence="1 2" key="1">
    <citation type="submission" date="2019-12" db="EMBL/GenBank/DDBJ databases">
        <title>Spirosoma sp. HMF4905 genome sequencing and assembly.</title>
        <authorList>
            <person name="Kang H."/>
            <person name="Cha I."/>
            <person name="Kim H."/>
            <person name="Joh K."/>
        </authorList>
    </citation>
    <scope>NUCLEOTIDE SEQUENCE [LARGE SCALE GENOMIC DNA]</scope>
    <source>
        <strain evidence="1 2">HMF4905</strain>
    </source>
</reference>
<dbReference type="Proteomes" id="UP000436006">
    <property type="component" value="Unassembled WGS sequence"/>
</dbReference>
<accession>A0A7K1SMI3</accession>
<dbReference type="AlphaFoldDB" id="A0A7K1SMI3"/>
<dbReference type="EMBL" id="WPIN01000019">
    <property type="protein sequence ID" value="MVM35009.1"/>
    <property type="molecule type" value="Genomic_DNA"/>
</dbReference>
<sequence>MATFIRVNITNTEQLINVEKIQRVRPIGEEKTRIYLDPFSDSVSSALIYFVDVNEPYSDVVKK</sequence>
<evidence type="ECO:0000313" key="2">
    <source>
        <dbReference type="Proteomes" id="UP000436006"/>
    </source>
</evidence>
<gene>
    <name evidence="1" type="ORF">GO755_33590</name>
</gene>
<name>A0A7K1SMI3_9BACT</name>
<dbReference type="RefSeq" id="WP_157589821.1">
    <property type="nucleotide sequence ID" value="NZ_WPIN01000019.1"/>
</dbReference>
<proteinExistence type="predicted"/>
<comment type="caution">
    <text evidence="1">The sequence shown here is derived from an EMBL/GenBank/DDBJ whole genome shotgun (WGS) entry which is preliminary data.</text>
</comment>
<evidence type="ECO:0000313" key="1">
    <source>
        <dbReference type="EMBL" id="MVM35009.1"/>
    </source>
</evidence>
<keyword evidence="2" id="KW-1185">Reference proteome</keyword>
<protein>
    <submittedName>
        <fullName evidence="1">Uncharacterized protein</fullName>
    </submittedName>
</protein>
<organism evidence="1 2">
    <name type="scientific">Spirosoma arboris</name>
    <dbReference type="NCBI Taxonomy" id="2682092"/>
    <lineage>
        <taxon>Bacteria</taxon>
        <taxon>Pseudomonadati</taxon>
        <taxon>Bacteroidota</taxon>
        <taxon>Cytophagia</taxon>
        <taxon>Cytophagales</taxon>
        <taxon>Cytophagaceae</taxon>
        <taxon>Spirosoma</taxon>
    </lineage>
</organism>